<evidence type="ECO:0008006" key="4">
    <source>
        <dbReference type="Google" id="ProtNLM"/>
    </source>
</evidence>
<evidence type="ECO:0000313" key="2">
    <source>
        <dbReference type="EMBL" id="POV97413.1"/>
    </source>
</evidence>
<accession>A0A2S4UJA8</accession>
<dbReference type="VEuPathDB" id="FungiDB:PSHT_14601"/>
<dbReference type="Proteomes" id="UP000238274">
    <property type="component" value="Unassembled WGS sequence"/>
</dbReference>
<feature type="chain" id="PRO_5015559028" description="CBM1 domain-containing protein" evidence="1">
    <location>
        <begin position="25"/>
        <end position="85"/>
    </location>
</feature>
<proteinExistence type="predicted"/>
<name>A0A2S4UJA8_9BASI</name>
<keyword evidence="1" id="KW-0732">Signal</keyword>
<organism evidence="2 3">
    <name type="scientific">Puccinia striiformis</name>
    <dbReference type="NCBI Taxonomy" id="27350"/>
    <lineage>
        <taxon>Eukaryota</taxon>
        <taxon>Fungi</taxon>
        <taxon>Dikarya</taxon>
        <taxon>Basidiomycota</taxon>
        <taxon>Pucciniomycotina</taxon>
        <taxon>Pucciniomycetes</taxon>
        <taxon>Pucciniales</taxon>
        <taxon>Pucciniaceae</taxon>
        <taxon>Puccinia</taxon>
    </lineage>
</organism>
<evidence type="ECO:0000256" key="1">
    <source>
        <dbReference type="SAM" id="SignalP"/>
    </source>
</evidence>
<sequence length="85" mass="8657">MFSLRVLSVVMIVSALSCIDTVTSSQVKNPPCLGKYNHPYLVCKKGTGTYYNGGAGCGASETGSCCPEGVSGNNAPALPAQCIPA</sequence>
<gene>
    <name evidence="2" type="ORF">PSHT_14601</name>
</gene>
<dbReference type="PROSITE" id="PS51257">
    <property type="entry name" value="PROKAR_LIPOPROTEIN"/>
    <property type="match status" value="1"/>
</dbReference>
<dbReference type="VEuPathDB" id="FungiDB:PSTT_09767"/>
<dbReference type="AlphaFoldDB" id="A0A2S4UJA8"/>
<reference evidence="3" key="2">
    <citation type="journal article" date="2018" name="BMC Genomics">
        <title>Genomic insights into host adaptation between the wheat stripe rust pathogen (Puccinia striiformis f. sp. tritici) and the barley stripe rust pathogen (Puccinia striiformis f. sp. hordei).</title>
        <authorList>
            <person name="Xia C."/>
            <person name="Wang M."/>
            <person name="Yin C."/>
            <person name="Cornejo O.E."/>
            <person name="Hulbert S.H."/>
            <person name="Chen X."/>
        </authorList>
    </citation>
    <scope>NUCLEOTIDE SEQUENCE [LARGE SCALE GENOMIC DNA]</scope>
    <source>
        <strain evidence="3">93TX-2</strain>
    </source>
</reference>
<feature type="signal peptide" evidence="1">
    <location>
        <begin position="1"/>
        <end position="24"/>
    </location>
</feature>
<evidence type="ECO:0000313" key="3">
    <source>
        <dbReference type="Proteomes" id="UP000238274"/>
    </source>
</evidence>
<protein>
    <recommendedName>
        <fullName evidence="4">CBM1 domain-containing protein</fullName>
    </recommendedName>
</protein>
<dbReference type="EMBL" id="PKSM01000334">
    <property type="protein sequence ID" value="POV97413.1"/>
    <property type="molecule type" value="Genomic_DNA"/>
</dbReference>
<keyword evidence="3" id="KW-1185">Reference proteome</keyword>
<comment type="caution">
    <text evidence="2">The sequence shown here is derived from an EMBL/GenBank/DDBJ whole genome shotgun (WGS) entry which is preliminary data.</text>
</comment>
<reference evidence="2 3" key="1">
    <citation type="submission" date="2017-12" db="EMBL/GenBank/DDBJ databases">
        <title>Gene loss provides genomic basis for host adaptation in cereal stripe rust fungi.</title>
        <authorList>
            <person name="Xia C."/>
        </authorList>
    </citation>
    <scope>NUCLEOTIDE SEQUENCE [LARGE SCALE GENOMIC DNA]</scope>
    <source>
        <strain evidence="2 3">93TX-2</strain>
    </source>
</reference>
<reference evidence="3" key="3">
    <citation type="journal article" date="2018" name="Mol. Plant Microbe Interact.">
        <title>Genome sequence resources for the wheat stripe rust pathogen (Puccinia striiformis f. sp. tritici) and the barley stripe rust pathogen (Puccinia striiformis f. sp. hordei).</title>
        <authorList>
            <person name="Xia C."/>
            <person name="Wang M."/>
            <person name="Yin C."/>
            <person name="Cornejo O.E."/>
            <person name="Hulbert S.H."/>
            <person name="Chen X."/>
        </authorList>
    </citation>
    <scope>NUCLEOTIDE SEQUENCE [LARGE SCALE GENOMIC DNA]</scope>
    <source>
        <strain evidence="3">93TX-2</strain>
    </source>
</reference>